<proteinExistence type="predicted"/>
<keyword evidence="1" id="KW-0812">Transmembrane</keyword>
<feature type="transmembrane region" description="Helical" evidence="1">
    <location>
        <begin position="49"/>
        <end position="73"/>
    </location>
</feature>
<dbReference type="Proteomes" id="UP000664658">
    <property type="component" value="Unassembled WGS sequence"/>
</dbReference>
<feature type="transmembrane region" description="Helical" evidence="1">
    <location>
        <begin position="114"/>
        <end position="134"/>
    </location>
</feature>
<dbReference type="RefSeq" id="WP_207542819.1">
    <property type="nucleotide sequence ID" value="NZ_JAFNAA010000054.1"/>
</dbReference>
<evidence type="ECO:0000313" key="3">
    <source>
        <dbReference type="Proteomes" id="UP000664658"/>
    </source>
</evidence>
<comment type="caution">
    <text evidence="2">The sequence shown here is derived from an EMBL/GenBank/DDBJ whole genome shotgun (WGS) entry which is preliminary data.</text>
</comment>
<protein>
    <submittedName>
        <fullName evidence="2">Uncharacterized protein</fullName>
    </submittedName>
</protein>
<organism evidence="2 3">
    <name type="scientific">Plesiomonas shigelloides</name>
    <name type="common">Aeromonas shigelloides</name>
    <dbReference type="NCBI Taxonomy" id="703"/>
    <lineage>
        <taxon>Bacteria</taxon>
        <taxon>Pseudomonadati</taxon>
        <taxon>Pseudomonadota</taxon>
        <taxon>Gammaproteobacteria</taxon>
        <taxon>Enterobacterales</taxon>
        <taxon>Enterobacteriaceae</taxon>
        <taxon>Plesiomonas</taxon>
    </lineage>
</organism>
<evidence type="ECO:0000256" key="1">
    <source>
        <dbReference type="SAM" id="Phobius"/>
    </source>
</evidence>
<dbReference type="EMBL" id="JAFNAA010000054">
    <property type="protein sequence ID" value="MBO1109895.1"/>
    <property type="molecule type" value="Genomic_DNA"/>
</dbReference>
<evidence type="ECO:0000313" key="2">
    <source>
        <dbReference type="EMBL" id="MBO1109895.1"/>
    </source>
</evidence>
<name>A0A8I1WBX6_PLESH</name>
<keyword evidence="1" id="KW-0472">Membrane</keyword>
<dbReference type="AlphaFoldDB" id="A0A8I1WBX6"/>
<accession>A0A8I1WBX6</accession>
<sequence length="135" mass="15884">MSTYQDFEEELKLIRLDLQNYTKNLNDSGIWLFLATLGCWGVNQPLVRVIAVILTFAIFTVKLFNGISCFKLFTTKIEEQALKVDKSDLDERSKKALKFDLYDFKKKQLGKFRMFAKVPAYYFSMIFLGISIFYW</sequence>
<keyword evidence="1" id="KW-1133">Transmembrane helix</keyword>
<reference evidence="2" key="1">
    <citation type="submission" date="2021-03" db="EMBL/GenBank/DDBJ databases">
        <title>Plesiomonas shigelloides zfcc0051, isolated from zebrafish feces.</title>
        <authorList>
            <person name="Vanderhoek Z."/>
            <person name="Gaulke C."/>
        </authorList>
    </citation>
    <scope>NUCLEOTIDE SEQUENCE</scope>
    <source>
        <strain evidence="2">Zfcc0051</strain>
    </source>
</reference>
<gene>
    <name evidence="2" type="ORF">J2R62_17140</name>
</gene>